<dbReference type="PANTHER" id="PTHR43281:SF1">
    <property type="entry name" value="FARNESYL DIPHOSPHATE SYNTHASE"/>
    <property type="match status" value="1"/>
</dbReference>
<dbReference type="Proteomes" id="UP000664277">
    <property type="component" value="Unassembled WGS sequence"/>
</dbReference>
<evidence type="ECO:0000256" key="6">
    <source>
        <dbReference type="ARBA" id="ARBA00023229"/>
    </source>
</evidence>
<dbReference type="AlphaFoldDB" id="A0A8J7TNH5"/>
<gene>
    <name evidence="8" type="ORF">J0M35_11680</name>
</gene>
<dbReference type="CDD" id="cd00685">
    <property type="entry name" value="Trans_IPPS_HT"/>
    <property type="match status" value="1"/>
</dbReference>
<dbReference type="EMBL" id="JAFLCK010000015">
    <property type="protein sequence ID" value="MBN8661018.1"/>
    <property type="molecule type" value="Genomic_DNA"/>
</dbReference>
<comment type="similarity">
    <text evidence="2 7">Belongs to the FPP/GGPP synthase family.</text>
</comment>
<evidence type="ECO:0000256" key="7">
    <source>
        <dbReference type="RuleBase" id="RU004466"/>
    </source>
</evidence>
<dbReference type="FunFam" id="1.10.600.10:FF:000001">
    <property type="entry name" value="Geranylgeranyl diphosphate synthase"/>
    <property type="match status" value="1"/>
</dbReference>
<dbReference type="Gene3D" id="1.10.600.10">
    <property type="entry name" value="Farnesyl Diphosphate Synthase"/>
    <property type="match status" value="1"/>
</dbReference>
<dbReference type="InterPro" id="IPR053378">
    <property type="entry name" value="Prenyl_diphosphate_synthase"/>
</dbReference>
<dbReference type="SUPFAM" id="SSF48576">
    <property type="entry name" value="Terpenoid synthases"/>
    <property type="match status" value="1"/>
</dbReference>
<dbReference type="GO" id="GO:0005737">
    <property type="term" value="C:cytoplasm"/>
    <property type="evidence" value="ECO:0007669"/>
    <property type="project" value="UniProtKB-ARBA"/>
</dbReference>
<dbReference type="GO" id="GO:0046872">
    <property type="term" value="F:metal ion binding"/>
    <property type="evidence" value="ECO:0007669"/>
    <property type="project" value="UniProtKB-KW"/>
</dbReference>
<keyword evidence="6" id="KW-0414">Isoprene biosynthesis</keyword>
<name>A0A8J7TNH5_9BACT</name>
<dbReference type="GO" id="GO:0004659">
    <property type="term" value="F:prenyltransferase activity"/>
    <property type="evidence" value="ECO:0007669"/>
    <property type="project" value="InterPro"/>
</dbReference>
<dbReference type="InterPro" id="IPR008949">
    <property type="entry name" value="Isoprenoid_synthase_dom_sf"/>
</dbReference>
<protein>
    <submittedName>
        <fullName evidence="8">Polyprenyl synthetase family protein</fullName>
    </submittedName>
</protein>
<proteinExistence type="inferred from homology"/>
<evidence type="ECO:0000313" key="9">
    <source>
        <dbReference type="Proteomes" id="UP000664277"/>
    </source>
</evidence>
<keyword evidence="3 7" id="KW-0808">Transferase</keyword>
<dbReference type="PANTHER" id="PTHR43281">
    <property type="entry name" value="FARNESYL DIPHOSPHATE SYNTHASE"/>
    <property type="match status" value="1"/>
</dbReference>
<keyword evidence="5" id="KW-0460">Magnesium</keyword>
<comment type="cofactor">
    <cofactor evidence="1">
        <name>Mg(2+)</name>
        <dbReference type="ChEBI" id="CHEBI:18420"/>
    </cofactor>
</comment>
<dbReference type="SFLD" id="SFLDG01017">
    <property type="entry name" value="Polyprenyl_Transferase_Like"/>
    <property type="match status" value="1"/>
</dbReference>
<evidence type="ECO:0000256" key="2">
    <source>
        <dbReference type="ARBA" id="ARBA00006706"/>
    </source>
</evidence>
<organism evidence="8 9">
    <name type="scientific">Candidatus Obscuribacter phosphatis</name>
    <dbReference type="NCBI Taxonomy" id="1906157"/>
    <lineage>
        <taxon>Bacteria</taxon>
        <taxon>Bacillati</taxon>
        <taxon>Candidatus Melainabacteria</taxon>
        <taxon>Candidatus Obscuribacterales</taxon>
        <taxon>Candidatus Obscuribacteraceae</taxon>
        <taxon>Candidatus Obscuribacter</taxon>
    </lineage>
</organism>
<reference evidence="8" key="1">
    <citation type="submission" date="2021-02" db="EMBL/GenBank/DDBJ databases">
        <title>Genome-Resolved Metagenomics of a Microbial Community Performing Photosynthetic Biological Nutrient Removal.</title>
        <authorList>
            <person name="Mcdaniel E.A."/>
        </authorList>
    </citation>
    <scope>NUCLEOTIDE SEQUENCE</scope>
    <source>
        <strain evidence="8">UWPOB_OBS1</strain>
    </source>
</reference>
<dbReference type="GO" id="GO:0016114">
    <property type="term" value="P:terpenoid biosynthetic process"/>
    <property type="evidence" value="ECO:0007669"/>
    <property type="project" value="UniProtKB-ARBA"/>
</dbReference>
<keyword evidence="4" id="KW-0479">Metal-binding</keyword>
<evidence type="ECO:0000256" key="1">
    <source>
        <dbReference type="ARBA" id="ARBA00001946"/>
    </source>
</evidence>
<evidence type="ECO:0000313" key="8">
    <source>
        <dbReference type="EMBL" id="MBN8661018.1"/>
    </source>
</evidence>
<comment type="caution">
    <text evidence="8">The sequence shown here is derived from an EMBL/GenBank/DDBJ whole genome shotgun (WGS) entry which is preliminary data.</text>
</comment>
<dbReference type="PROSITE" id="PS00444">
    <property type="entry name" value="POLYPRENYL_SYNTHASE_2"/>
    <property type="match status" value="1"/>
</dbReference>
<dbReference type="InterPro" id="IPR000092">
    <property type="entry name" value="Polyprenyl_synt"/>
</dbReference>
<accession>A0A8J7TNH5</accession>
<dbReference type="NCBIfam" id="NF045485">
    <property type="entry name" value="FPPsyn"/>
    <property type="match status" value="1"/>
</dbReference>
<sequence length="325" mass="35545">MQQTNKEAIFDFTSYLDVRRARLEKALDFYLSEKSESRESLEKNNWKPSTLYEAMRYSALSGGKRLRAALTIAGAEAVERAPQLKDLDAVELVLPLCAAIEMIHAMSLIHDDLPCLDNDDLRRGKPTNHKVFGEAMALLAGDGLLVMAQEVLLSHCHEKIDKGALLSVSLELCRATGPSGMVGGQVLDMEFTGQSVSEEVVRNIHARKTGALIKFSLWAGGALLQAPERQLQSLARLGEIIGLAFQITDDLLDVTGSAESLGKTPGKDQASNKATWVSIFGVEGAKAKLKEMEKEGKELIKESSLDNPSYPALQSLLSYSINREK</sequence>
<evidence type="ECO:0000256" key="5">
    <source>
        <dbReference type="ARBA" id="ARBA00022842"/>
    </source>
</evidence>
<evidence type="ECO:0000256" key="4">
    <source>
        <dbReference type="ARBA" id="ARBA00022723"/>
    </source>
</evidence>
<dbReference type="SFLD" id="SFLDS00005">
    <property type="entry name" value="Isoprenoid_Synthase_Type_I"/>
    <property type="match status" value="1"/>
</dbReference>
<dbReference type="InterPro" id="IPR033749">
    <property type="entry name" value="Polyprenyl_synt_CS"/>
</dbReference>
<dbReference type="PROSITE" id="PS00723">
    <property type="entry name" value="POLYPRENYL_SYNTHASE_1"/>
    <property type="match status" value="1"/>
</dbReference>
<dbReference type="Pfam" id="PF00348">
    <property type="entry name" value="polyprenyl_synt"/>
    <property type="match status" value="1"/>
</dbReference>
<evidence type="ECO:0000256" key="3">
    <source>
        <dbReference type="ARBA" id="ARBA00022679"/>
    </source>
</evidence>